<accession>A0ABT3GJ24</accession>
<dbReference type="NCBIfam" id="TIGR01444">
    <property type="entry name" value="fkbM_fam"/>
    <property type="match status" value="1"/>
</dbReference>
<proteinExistence type="predicted"/>
<sequence length="248" mass="27269">MAFDRALTGSSRPASIRALVAGIRHDLFYSLLHRPIDGLEDLGDPTDSCNWTVLTRGLGPDSVVYSAGIGRDISFEHAIADRFGPKIHLLDPSPTGMETMELPEHQRPEFEYHQLALAGYDGELELAPPPNPAEGSWVSRDRDPSEPSATGTPIRVPCETVGSLMKRLGHQHIDLLKIDIEGAEYGVLDSLLKDGTPVRQIAVEFHNGVLAGIPRSLTIRMLGRLFTRGYRIIHKGGSNHTLLRKEDL</sequence>
<gene>
    <name evidence="3" type="ORF">OKA05_13270</name>
</gene>
<keyword evidence="4" id="KW-1185">Reference proteome</keyword>
<keyword evidence="3" id="KW-0489">Methyltransferase</keyword>
<dbReference type="InterPro" id="IPR026913">
    <property type="entry name" value="METTL24"/>
</dbReference>
<feature type="domain" description="Methyltransferase FkbM" evidence="2">
    <location>
        <begin position="74"/>
        <end position="207"/>
    </location>
</feature>
<feature type="region of interest" description="Disordered" evidence="1">
    <location>
        <begin position="125"/>
        <end position="154"/>
    </location>
</feature>
<dbReference type="RefSeq" id="WP_264487637.1">
    <property type="nucleotide sequence ID" value="NZ_JAPDDT010000005.1"/>
</dbReference>
<dbReference type="Pfam" id="PF05050">
    <property type="entry name" value="Methyltransf_21"/>
    <property type="match status" value="1"/>
</dbReference>
<dbReference type="Proteomes" id="UP001320876">
    <property type="component" value="Unassembled WGS sequence"/>
</dbReference>
<protein>
    <submittedName>
        <fullName evidence="3">FkbM family methyltransferase</fullName>
    </submittedName>
</protein>
<keyword evidence="3" id="KW-0808">Transferase</keyword>
<comment type="caution">
    <text evidence="3">The sequence shown here is derived from an EMBL/GenBank/DDBJ whole genome shotgun (WGS) entry which is preliminary data.</text>
</comment>
<organism evidence="3 4">
    <name type="scientific">Luteolibacter arcticus</name>
    <dbReference type="NCBI Taxonomy" id="1581411"/>
    <lineage>
        <taxon>Bacteria</taxon>
        <taxon>Pseudomonadati</taxon>
        <taxon>Verrucomicrobiota</taxon>
        <taxon>Verrucomicrobiia</taxon>
        <taxon>Verrucomicrobiales</taxon>
        <taxon>Verrucomicrobiaceae</taxon>
        <taxon>Luteolibacter</taxon>
    </lineage>
</organism>
<dbReference type="InterPro" id="IPR006342">
    <property type="entry name" value="FkbM_mtfrase"/>
</dbReference>
<evidence type="ECO:0000256" key="1">
    <source>
        <dbReference type="SAM" id="MobiDB-lite"/>
    </source>
</evidence>
<reference evidence="3 4" key="1">
    <citation type="submission" date="2022-10" db="EMBL/GenBank/DDBJ databases">
        <title>Luteolibacter arcticus strain CCTCC AB 2014275, whole genome shotgun sequencing project.</title>
        <authorList>
            <person name="Zhao G."/>
            <person name="Shen L."/>
        </authorList>
    </citation>
    <scope>NUCLEOTIDE SEQUENCE [LARGE SCALE GENOMIC DNA]</scope>
    <source>
        <strain evidence="3 4">CCTCC AB 2014275</strain>
    </source>
</reference>
<dbReference type="InterPro" id="IPR029063">
    <property type="entry name" value="SAM-dependent_MTases_sf"/>
</dbReference>
<dbReference type="SUPFAM" id="SSF53335">
    <property type="entry name" value="S-adenosyl-L-methionine-dependent methyltransferases"/>
    <property type="match status" value="1"/>
</dbReference>
<dbReference type="PANTHER" id="PTHR32026">
    <property type="entry name" value="METHYLTRANSFERASE-LIKE PROTEIN 24"/>
    <property type="match status" value="1"/>
</dbReference>
<evidence type="ECO:0000313" key="3">
    <source>
        <dbReference type="EMBL" id="MCW1923528.1"/>
    </source>
</evidence>
<dbReference type="GO" id="GO:0032259">
    <property type="term" value="P:methylation"/>
    <property type="evidence" value="ECO:0007669"/>
    <property type="project" value="UniProtKB-KW"/>
</dbReference>
<evidence type="ECO:0000259" key="2">
    <source>
        <dbReference type="Pfam" id="PF05050"/>
    </source>
</evidence>
<dbReference type="GO" id="GO:0008168">
    <property type="term" value="F:methyltransferase activity"/>
    <property type="evidence" value="ECO:0007669"/>
    <property type="project" value="UniProtKB-KW"/>
</dbReference>
<name>A0ABT3GJ24_9BACT</name>
<evidence type="ECO:0000313" key="4">
    <source>
        <dbReference type="Proteomes" id="UP001320876"/>
    </source>
</evidence>
<dbReference type="PANTHER" id="PTHR32026:SF10">
    <property type="entry name" value="METHYLTRANSFERASE-LIKE PROTEIN 24-RELATED"/>
    <property type="match status" value="1"/>
</dbReference>
<dbReference type="EMBL" id="JAPDDT010000005">
    <property type="protein sequence ID" value="MCW1923528.1"/>
    <property type="molecule type" value="Genomic_DNA"/>
</dbReference>
<dbReference type="Gene3D" id="3.40.50.150">
    <property type="entry name" value="Vaccinia Virus protein VP39"/>
    <property type="match status" value="1"/>
</dbReference>